<gene>
    <name evidence="10" type="ORF">L9F63_020247</name>
</gene>
<keyword evidence="5 8" id="KW-0472">Membrane</keyword>
<feature type="transmembrane region" description="Helical" evidence="8">
    <location>
        <begin position="326"/>
        <end position="351"/>
    </location>
</feature>
<keyword evidence="11" id="KW-1185">Reference proteome</keyword>
<evidence type="ECO:0000256" key="1">
    <source>
        <dbReference type="ARBA" id="ARBA00004651"/>
    </source>
</evidence>
<comment type="caution">
    <text evidence="10">The sequence shown here is derived from an EMBL/GenBank/DDBJ whole genome shotgun (WGS) entry which is preliminary data.</text>
</comment>
<feature type="non-terminal residue" evidence="10">
    <location>
        <position position="448"/>
    </location>
</feature>
<dbReference type="EMBL" id="JASPKZ010007209">
    <property type="protein sequence ID" value="KAJ9586110.1"/>
    <property type="molecule type" value="Genomic_DNA"/>
</dbReference>
<evidence type="ECO:0000313" key="10">
    <source>
        <dbReference type="EMBL" id="KAJ9586110.1"/>
    </source>
</evidence>
<keyword evidence="6" id="KW-0325">Glycoprotein</keyword>
<feature type="domain" description="Major facilitator superfamily (MFS) profile" evidence="9">
    <location>
        <begin position="1"/>
        <end position="418"/>
    </location>
</feature>
<dbReference type="GO" id="GO:0005886">
    <property type="term" value="C:plasma membrane"/>
    <property type="evidence" value="ECO:0007669"/>
    <property type="project" value="UniProtKB-SubCell"/>
</dbReference>
<dbReference type="Proteomes" id="UP001233999">
    <property type="component" value="Unassembled WGS sequence"/>
</dbReference>
<dbReference type="Pfam" id="PF00083">
    <property type="entry name" value="Sugar_tr"/>
    <property type="match status" value="1"/>
</dbReference>
<sequence>GLCIGWAAPMIPRLMSKDSHIPMTSDEISWLVSILSAGCIGGVILLLFMTKSSGRKLIMIITSIINIISWILVIFATTIEVLYVSRFLFGVAIVLSFAIVPTYLTEISEVTIRGILSSLPQLFFNIGAVIEYCTIPYVSYTLVGVISIVFPIISLIILMFIPESPYFLIYTGRETEAEKSLMKLRGKSKREDILEELTSIKKVAEESKNIKTAPIKDIFLIRSNRRGLIIVLVLVGLQQFCGQLAVISYTTQIFENTSSSLNADMSVIILGCVQTMASIIMSSVVDRLGRRPLLLSSISGLTISCLLMGIYFYLDYNTDYDLSPVFWLPITSIILYMSSFCLALGILPYTILGEIMPMNVKGLTASIAFMLHALTGLLMTKLFQIMTDEIGPDSPFWLFFAFNVAGTIFTYFYLPETMKKTFTEIYQELNDDSYPRNIKRVKEFPEIG</sequence>
<feature type="transmembrane region" description="Helical" evidence="8">
    <location>
        <begin position="293"/>
        <end position="314"/>
    </location>
</feature>
<reference evidence="10" key="1">
    <citation type="journal article" date="2023" name="IScience">
        <title>Live-bearing cockroach genome reveals convergent evolutionary mechanisms linked to viviparity in insects and beyond.</title>
        <authorList>
            <person name="Fouks B."/>
            <person name="Harrison M.C."/>
            <person name="Mikhailova A.A."/>
            <person name="Marchal E."/>
            <person name="English S."/>
            <person name="Carruthers M."/>
            <person name="Jennings E.C."/>
            <person name="Chiamaka E.L."/>
            <person name="Frigard R.A."/>
            <person name="Pippel M."/>
            <person name="Attardo G.M."/>
            <person name="Benoit J.B."/>
            <person name="Bornberg-Bauer E."/>
            <person name="Tobe S.S."/>
        </authorList>
    </citation>
    <scope>NUCLEOTIDE SEQUENCE</scope>
    <source>
        <strain evidence="10">Stay&amp;Tobe</strain>
    </source>
</reference>
<feature type="transmembrane region" description="Helical" evidence="8">
    <location>
        <begin position="261"/>
        <end position="281"/>
    </location>
</feature>
<dbReference type="FunFam" id="1.20.1250.20:FF:000055">
    <property type="entry name" value="Facilitated trehalose transporter Tret1-2 homolog"/>
    <property type="match status" value="1"/>
</dbReference>
<dbReference type="SUPFAM" id="SSF103473">
    <property type="entry name" value="MFS general substrate transporter"/>
    <property type="match status" value="1"/>
</dbReference>
<accession>A0AAD7ZT29</accession>
<feature type="transmembrane region" description="Helical" evidence="8">
    <location>
        <begin position="57"/>
        <end position="77"/>
    </location>
</feature>
<feature type="non-terminal residue" evidence="10">
    <location>
        <position position="1"/>
    </location>
</feature>
<evidence type="ECO:0000256" key="2">
    <source>
        <dbReference type="ARBA" id="ARBA00022475"/>
    </source>
</evidence>
<dbReference type="AlphaFoldDB" id="A0AAD7ZT29"/>
<dbReference type="PANTHER" id="PTHR48021:SF1">
    <property type="entry name" value="GH07001P-RELATED"/>
    <property type="match status" value="1"/>
</dbReference>
<proteinExistence type="inferred from homology"/>
<evidence type="ECO:0000256" key="5">
    <source>
        <dbReference type="ARBA" id="ARBA00023136"/>
    </source>
</evidence>
<feature type="transmembrane region" description="Helical" evidence="8">
    <location>
        <begin position="228"/>
        <end position="249"/>
    </location>
</feature>
<dbReference type="InterPro" id="IPR050549">
    <property type="entry name" value="MFS_Trehalose_Transporter"/>
</dbReference>
<dbReference type="InterPro" id="IPR003663">
    <property type="entry name" value="Sugar/inositol_transpt"/>
</dbReference>
<keyword evidence="2" id="KW-1003">Cell membrane</keyword>
<organism evidence="10 11">
    <name type="scientific">Diploptera punctata</name>
    <name type="common">Pacific beetle cockroach</name>
    <dbReference type="NCBI Taxonomy" id="6984"/>
    <lineage>
        <taxon>Eukaryota</taxon>
        <taxon>Metazoa</taxon>
        <taxon>Ecdysozoa</taxon>
        <taxon>Arthropoda</taxon>
        <taxon>Hexapoda</taxon>
        <taxon>Insecta</taxon>
        <taxon>Pterygota</taxon>
        <taxon>Neoptera</taxon>
        <taxon>Polyneoptera</taxon>
        <taxon>Dictyoptera</taxon>
        <taxon>Blattodea</taxon>
        <taxon>Blaberoidea</taxon>
        <taxon>Blaberidae</taxon>
        <taxon>Diplopterinae</taxon>
        <taxon>Diploptera</taxon>
    </lineage>
</organism>
<comment type="similarity">
    <text evidence="7">Belongs to the major facilitator superfamily. Sugar transporter (TC 2.A.1.1) family. Trehalose transporter subfamily.</text>
</comment>
<evidence type="ECO:0000313" key="11">
    <source>
        <dbReference type="Proteomes" id="UP001233999"/>
    </source>
</evidence>
<evidence type="ECO:0000256" key="3">
    <source>
        <dbReference type="ARBA" id="ARBA00022692"/>
    </source>
</evidence>
<dbReference type="InterPro" id="IPR036259">
    <property type="entry name" value="MFS_trans_sf"/>
</dbReference>
<dbReference type="Gene3D" id="1.20.1250.20">
    <property type="entry name" value="MFS general substrate transporter like domains"/>
    <property type="match status" value="1"/>
</dbReference>
<dbReference type="GO" id="GO:0022857">
    <property type="term" value="F:transmembrane transporter activity"/>
    <property type="evidence" value="ECO:0007669"/>
    <property type="project" value="InterPro"/>
</dbReference>
<evidence type="ECO:0000256" key="4">
    <source>
        <dbReference type="ARBA" id="ARBA00022989"/>
    </source>
</evidence>
<name>A0AAD7ZT29_DIPPU</name>
<keyword evidence="4 8" id="KW-1133">Transmembrane helix</keyword>
<feature type="transmembrane region" description="Helical" evidence="8">
    <location>
        <begin position="83"/>
        <end position="104"/>
    </location>
</feature>
<dbReference type="PROSITE" id="PS50850">
    <property type="entry name" value="MFS"/>
    <property type="match status" value="1"/>
</dbReference>
<dbReference type="InterPro" id="IPR005828">
    <property type="entry name" value="MFS_sugar_transport-like"/>
</dbReference>
<dbReference type="PANTHER" id="PTHR48021">
    <property type="match status" value="1"/>
</dbReference>
<evidence type="ECO:0000256" key="7">
    <source>
        <dbReference type="ARBA" id="ARBA00024348"/>
    </source>
</evidence>
<feature type="transmembrane region" description="Helical" evidence="8">
    <location>
        <begin position="142"/>
        <end position="161"/>
    </location>
</feature>
<dbReference type="InterPro" id="IPR020846">
    <property type="entry name" value="MFS_dom"/>
</dbReference>
<feature type="transmembrane region" description="Helical" evidence="8">
    <location>
        <begin position="363"/>
        <end position="383"/>
    </location>
</feature>
<evidence type="ECO:0000256" key="8">
    <source>
        <dbReference type="SAM" id="Phobius"/>
    </source>
</evidence>
<feature type="transmembrane region" description="Helical" evidence="8">
    <location>
        <begin position="395"/>
        <end position="414"/>
    </location>
</feature>
<protein>
    <recommendedName>
        <fullName evidence="9">Major facilitator superfamily (MFS) profile domain-containing protein</fullName>
    </recommendedName>
</protein>
<dbReference type="PRINTS" id="PR00171">
    <property type="entry name" value="SUGRTRNSPORT"/>
</dbReference>
<evidence type="ECO:0000259" key="9">
    <source>
        <dbReference type="PROSITE" id="PS50850"/>
    </source>
</evidence>
<reference evidence="10" key="2">
    <citation type="submission" date="2023-05" db="EMBL/GenBank/DDBJ databases">
        <authorList>
            <person name="Fouks B."/>
        </authorList>
    </citation>
    <scope>NUCLEOTIDE SEQUENCE</scope>
    <source>
        <strain evidence="10">Stay&amp;Tobe</strain>
        <tissue evidence="10">Testes</tissue>
    </source>
</reference>
<comment type="subcellular location">
    <subcellularLocation>
        <location evidence="1">Cell membrane</location>
        <topology evidence="1">Multi-pass membrane protein</topology>
    </subcellularLocation>
</comment>
<feature type="transmembrane region" description="Helical" evidence="8">
    <location>
        <begin position="28"/>
        <end position="50"/>
    </location>
</feature>
<evidence type="ECO:0000256" key="6">
    <source>
        <dbReference type="ARBA" id="ARBA00023180"/>
    </source>
</evidence>
<keyword evidence="3 8" id="KW-0812">Transmembrane</keyword>